<evidence type="ECO:0000259" key="1">
    <source>
        <dbReference type="Pfam" id="PF03992"/>
    </source>
</evidence>
<feature type="domain" description="ABM" evidence="1">
    <location>
        <begin position="5"/>
        <end position="73"/>
    </location>
</feature>
<dbReference type="InterPro" id="IPR011008">
    <property type="entry name" value="Dimeric_a/b-barrel"/>
</dbReference>
<accession>A0A6F8YRF0</accession>
<dbReference type="RefSeq" id="WP_173160164.1">
    <property type="nucleotide sequence ID" value="NZ_AP022871.1"/>
</dbReference>
<keyword evidence="3" id="KW-1185">Reference proteome</keyword>
<protein>
    <recommendedName>
        <fullName evidence="1">ABM domain-containing protein</fullName>
    </recommendedName>
</protein>
<reference evidence="2 3" key="2">
    <citation type="submission" date="2020-03" db="EMBL/GenBank/DDBJ databases">
        <authorList>
            <person name="Ichikawa N."/>
            <person name="Kimura A."/>
            <person name="Kitahashi Y."/>
            <person name="Uohara A."/>
        </authorList>
    </citation>
    <scope>NUCLEOTIDE SEQUENCE [LARGE SCALE GENOMIC DNA]</scope>
    <source>
        <strain evidence="2 3">NBRC 105367</strain>
    </source>
</reference>
<dbReference type="InterPro" id="IPR007138">
    <property type="entry name" value="ABM_dom"/>
</dbReference>
<dbReference type="Pfam" id="PF03992">
    <property type="entry name" value="ABM"/>
    <property type="match status" value="1"/>
</dbReference>
<gene>
    <name evidence="2" type="ORF">Psuf_059490</name>
</gene>
<reference evidence="2 3" key="1">
    <citation type="submission" date="2020-03" db="EMBL/GenBank/DDBJ databases">
        <title>Whole genome shotgun sequence of Phytohabitans suffuscus NBRC 105367.</title>
        <authorList>
            <person name="Komaki H."/>
            <person name="Tamura T."/>
        </authorList>
    </citation>
    <scope>NUCLEOTIDE SEQUENCE [LARGE SCALE GENOMIC DNA]</scope>
    <source>
        <strain evidence="2 3">NBRC 105367</strain>
    </source>
</reference>
<evidence type="ECO:0000313" key="2">
    <source>
        <dbReference type="EMBL" id="BCB88636.1"/>
    </source>
</evidence>
<dbReference type="KEGG" id="psuu:Psuf_059490"/>
<name>A0A6F8YRF0_9ACTN</name>
<dbReference type="EMBL" id="AP022871">
    <property type="protein sequence ID" value="BCB88636.1"/>
    <property type="molecule type" value="Genomic_DNA"/>
</dbReference>
<dbReference type="Gene3D" id="3.30.70.100">
    <property type="match status" value="1"/>
</dbReference>
<dbReference type="Proteomes" id="UP000503011">
    <property type="component" value="Chromosome"/>
</dbReference>
<organism evidence="2 3">
    <name type="scientific">Phytohabitans suffuscus</name>
    <dbReference type="NCBI Taxonomy" id="624315"/>
    <lineage>
        <taxon>Bacteria</taxon>
        <taxon>Bacillati</taxon>
        <taxon>Actinomycetota</taxon>
        <taxon>Actinomycetes</taxon>
        <taxon>Micromonosporales</taxon>
        <taxon>Micromonosporaceae</taxon>
    </lineage>
</organism>
<proteinExistence type="predicted"/>
<sequence>MKQTVAVATLTARPGESETLRGCLERLRAIAAQEPGTLEWVLFRAQQDPAVFVIVERFADEHAYLAHENNPELASVTPGLRAATEKVEVRTGAALPGRES</sequence>
<evidence type="ECO:0000313" key="3">
    <source>
        <dbReference type="Proteomes" id="UP000503011"/>
    </source>
</evidence>
<dbReference type="AlphaFoldDB" id="A0A6F8YRF0"/>
<dbReference type="SUPFAM" id="SSF54909">
    <property type="entry name" value="Dimeric alpha+beta barrel"/>
    <property type="match status" value="1"/>
</dbReference>